<evidence type="ECO:0000259" key="8">
    <source>
        <dbReference type="Pfam" id="PF04542"/>
    </source>
</evidence>
<dbReference type="InterPro" id="IPR013325">
    <property type="entry name" value="RNA_pol_sigma_r2"/>
</dbReference>
<reference evidence="10 11" key="1">
    <citation type="submission" date="2019-02" db="EMBL/GenBank/DDBJ databases">
        <title>Deep-cultivation of Planctomycetes and their phenomic and genomic characterization uncovers novel biology.</title>
        <authorList>
            <person name="Wiegand S."/>
            <person name="Jogler M."/>
            <person name="Boedeker C."/>
            <person name="Pinto D."/>
            <person name="Vollmers J."/>
            <person name="Rivas-Marin E."/>
            <person name="Kohn T."/>
            <person name="Peeters S.H."/>
            <person name="Heuer A."/>
            <person name="Rast P."/>
            <person name="Oberbeckmann S."/>
            <person name="Bunk B."/>
            <person name="Jeske O."/>
            <person name="Meyerdierks A."/>
            <person name="Storesund J.E."/>
            <person name="Kallscheuer N."/>
            <person name="Luecker S."/>
            <person name="Lage O.M."/>
            <person name="Pohl T."/>
            <person name="Merkel B.J."/>
            <person name="Hornburger P."/>
            <person name="Mueller R.-W."/>
            <person name="Bruemmer F."/>
            <person name="Labrenz M."/>
            <person name="Spormann A.M."/>
            <person name="Op den Camp H."/>
            <person name="Overmann J."/>
            <person name="Amann R."/>
            <person name="Jetten M.S.M."/>
            <person name="Mascher T."/>
            <person name="Medema M.H."/>
            <person name="Devos D.P."/>
            <person name="Kaster A.-K."/>
            <person name="Ovreas L."/>
            <person name="Rohde M."/>
            <person name="Galperin M.Y."/>
            <person name="Jogler C."/>
        </authorList>
    </citation>
    <scope>NUCLEOTIDE SEQUENCE [LARGE SCALE GENOMIC DNA]</scope>
    <source>
        <strain evidence="10 11">Pla163</strain>
    </source>
</reference>
<dbReference type="PROSITE" id="PS01063">
    <property type="entry name" value="SIGMA70_ECF"/>
    <property type="match status" value="1"/>
</dbReference>
<evidence type="ECO:0000256" key="4">
    <source>
        <dbReference type="ARBA" id="ARBA00023125"/>
    </source>
</evidence>
<evidence type="ECO:0000256" key="2">
    <source>
        <dbReference type="ARBA" id="ARBA00023015"/>
    </source>
</evidence>
<evidence type="ECO:0000313" key="10">
    <source>
        <dbReference type="EMBL" id="QDU86426.1"/>
    </source>
</evidence>
<dbReference type="OrthoDB" id="9785675at2"/>
<dbReference type="CDD" id="cd06171">
    <property type="entry name" value="Sigma70_r4"/>
    <property type="match status" value="1"/>
</dbReference>
<dbReference type="Gene3D" id="1.10.10.10">
    <property type="entry name" value="Winged helix-like DNA-binding domain superfamily/Winged helix DNA-binding domain"/>
    <property type="match status" value="1"/>
</dbReference>
<keyword evidence="2 6" id="KW-0805">Transcription regulation</keyword>
<name>A0A518D4N5_9BACT</name>
<dbReference type="GO" id="GO:0016987">
    <property type="term" value="F:sigma factor activity"/>
    <property type="evidence" value="ECO:0007669"/>
    <property type="project" value="UniProtKB-KW"/>
</dbReference>
<dbReference type="GO" id="GO:0006352">
    <property type="term" value="P:DNA-templated transcription initiation"/>
    <property type="evidence" value="ECO:0007669"/>
    <property type="project" value="InterPro"/>
</dbReference>
<keyword evidence="5 6" id="KW-0804">Transcription</keyword>
<evidence type="ECO:0000256" key="7">
    <source>
        <dbReference type="SAM" id="MobiDB-lite"/>
    </source>
</evidence>
<dbReference type="SUPFAM" id="SSF88946">
    <property type="entry name" value="Sigma2 domain of RNA polymerase sigma factors"/>
    <property type="match status" value="1"/>
</dbReference>
<dbReference type="AlphaFoldDB" id="A0A518D4N5"/>
<gene>
    <name evidence="10" type="primary">rpoE_4</name>
    <name evidence="10" type="ORF">Pla163_35770</name>
</gene>
<protein>
    <recommendedName>
        <fullName evidence="6">RNA polymerase sigma factor</fullName>
    </recommendedName>
</protein>
<dbReference type="InterPro" id="IPR000838">
    <property type="entry name" value="RNA_pol_sigma70_ECF_CS"/>
</dbReference>
<dbReference type="GO" id="GO:0003677">
    <property type="term" value="F:DNA binding"/>
    <property type="evidence" value="ECO:0007669"/>
    <property type="project" value="UniProtKB-KW"/>
</dbReference>
<dbReference type="Pfam" id="PF04542">
    <property type="entry name" value="Sigma70_r2"/>
    <property type="match status" value="1"/>
</dbReference>
<dbReference type="Proteomes" id="UP000319342">
    <property type="component" value="Chromosome"/>
</dbReference>
<organism evidence="10 11">
    <name type="scientific">Rohdeia mirabilis</name>
    <dbReference type="NCBI Taxonomy" id="2528008"/>
    <lineage>
        <taxon>Bacteria</taxon>
        <taxon>Pseudomonadati</taxon>
        <taxon>Planctomycetota</taxon>
        <taxon>Planctomycetia</taxon>
        <taxon>Planctomycetia incertae sedis</taxon>
        <taxon>Rohdeia</taxon>
    </lineage>
</organism>
<keyword evidence="11" id="KW-1185">Reference proteome</keyword>
<dbReference type="NCBIfam" id="TIGR02937">
    <property type="entry name" value="sigma70-ECF"/>
    <property type="match status" value="1"/>
</dbReference>
<dbReference type="InterPro" id="IPR036388">
    <property type="entry name" value="WH-like_DNA-bd_sf"/>
</dbReference>
<keyword evidence="4 6" id="KW-0238">DNA-binding</keyword>
<evidence type="ECO:0000256" key="5">
    <source>
        <dbReference type="ARBA" id="ARBA00023163"/>
    </source>
</evidence>
<evidence type="ECO:0000313" key="11">
    <source>
        <dbReference type="Proteomes" id="UP000319342"/>
    </source>
</evidence>
<evidence type="ECO:0000259" key="9">
    <source>
        <dbReference type="Pfam" id="PF08281"/>
    </source>
</evidence>
<dbReference type="InterPro" id="IPR013249">
    <property type="entry name" value="RNA_pol_sigma70_r4_t2"/>
</dbReference>
<dbReference type="EMBL" id="CP036290">
    <property type="protein sequence ID" value="QDU86426.1"/>
    <property type="molecule type" value="Genomic_DNA"/>
</dbReference>
<proteinExistence type="inferred from homology"/>
<keyword evidence="3 6" id="KW-0731">Sigma factor</keyword>
<sequence length="248" mass="27515">MLAHAMNDTPLDDRADPDQPLVEATLAGDGDAFAELVERYSGRLFGVVRGYTKVHAEIEDVVQEAFLKAYSKLETFKGESSFSTWLMRIAVNTARDLLKKRGRSPVTAVEDPELVGDAQRDVNASLAAPSVQLERHEIASMTEEVLAELPEVFRTTLMLREFEEMSYQDIADLLGVSIGTIESRLFRARARFKEALLRLHPEVAQELGADQDGPRKRRRMKRTGRDSEGGGSRAGRRAPRDEGGSAKA</sequence>
<comment type="similarity">
    <text evidence="1 6">Belongs to the sigma-70 factor family. ECF subfamily.</text>
</comment>
<dbReference type="Gene3D" id="1.10.1740.10">
    <property type="match status" value="1"/>
</dbReference>
<dbReference type="InterPro" id="IPR039425">
    <property type="entry name" value="RNA_pol_sigma-70-like"/>
</dbReference>
<accession>A0A518D4N5</accession>
<feature type="compositionally biased region" description="Basic and acidic residues" evidence="7">
    <location>
        <begin position="238"/>
        <end position="248"/>
    </location>
</feature>
<dbReference type="InterPro" id="IPR007627">
    <property type="entry name" value="RNA_pol_sigma70_r2"/>
</dbReference>
<dbReference type="InterPro" id="IPR013324">
    <property type="entry name" value="RNA_pol_sigma_r3/r4-like"/>
</dbReference>
<evidence type="ECO:0000256" key="6">
    <source>
        <dbReference type="RuleBase" id="RU000716"/>
    </source>
</evidence>
<dbReference type="PANTHER" id="PTHR43133:SF51">
    <property type="entry name" value="RNA POLYMERASE SIGMA FACTOR"/>
    <property type="match status" value="1"/>
</dbReference>
<evidence type="ECO:0000256" key="3">
    <source>
        <dbReference type="ARBA" id="ARBA00023082"/>
    </source>
</evidence>
<feature type="region of interest" description="Disordered" evidence="7">
    <location>
        <begin position="207"/>
        <end position="248"/>
    </location>
</feature>
<dbReference type="PANTHER" id="PTHR43133">
    <property type="entry name" value="RNA POLYMERASE ECF-TYPE SIGMA FACTO"/>
    <property type="match status" value="1"/>
</dbReference>
<dbReference type="Pfam" id="PF08281">
    <property type="entry name" value="Sigma70_r4_2"/>
    <property type="match status" value="1"/>
</dbReference>
<dbReference type="SUPFAM" id="SSF88659">
    <property type="entry name" value="Sigma3 and sigma4 domains of RNA polymerase sigma factors"/>
    <property type="match status" value="1"/>
</dbReference>
<feature type="domain" description="RNA polymerase sigma-70 region 2" evidence="8">
    <location>
        <begin position="36"/>
        <end position="103"/>
    </location>
</feature>
<evidence type="ECO:0000256" key="1">
    <source>
        <dbReference type="ARBA" id="ARBA00010641"/>
    </source>
</evidence>
<dbReference type="InterPro" id="IPR014284">
    <property type="entry name" value="RNA_pol_sigma-70_dom"/>
</dbReference>
<feature type="domain" description="RNA polymerase sigma factor 70 region 4 type 2" evidence="9">
    <location>
        <begin position="143"/>
        <end position="191"/>
    </location>
</feature>